<dbReference type="HOGENOM" id="CLU_746696_0_0_1"/>
<reference evidence="3" key="1">
    <citation type="journal article" date="2013" name="Science">
        <title>The Amborella genome and the evolution of flowering plants.</title>
        <authorList>
            <consortium name="Amborella Genome Project"/>
        </authorList>
    </citation>
    <scope>NUCLEOTIDE SEQUENCE [LARGE SCALE GENOMIC DNA]</scope>
</reference>
<dbReference type="Gramene" id="ERM97004">
    <property type="protein sequence ID" value="ERM97004"/>
    <property type="gene ID" value="AMTR_s00074p00195220"/>
</dbReference>
<evidence type="ECO:0000313" key="2">
    <source>
        <dbReference type="EMBL" id="ERM97004.1"/>
    </source>
</evidence>
<accession>W1NQD2</accession>
<evidence type="ECO:0000313" key="3">
    <source>
        <dbReference type="Proteomes" id="UP000017836"/>
    </source>
</evidence>
<dbReference type="EMBL" id="KI396637">
    <property type="protein sequence ID" value="ERM97004.1"/>
    <property type="molecule type" value="Genomic_DNA"/>
</dbReference>
<organism evidence="2 3">
    <name type="scientific">Amborella trichopoda</name>
    <dbReference type="NCBI Taxonomy" id="13333"/>
    <lineage>
        <taxon>Eukaryota</taxon>
        <taxon>Viridiplantae</taxon>
        <taxon>Streptophyta</taxon>
        <taxon>Embryophyta</taxon>
        <taxon>Tracheophyta</taxon>
        <taxon>Spermatophyta</taxon>
        <taxon>Magnoliopsida</taxon>
        <taxon>Amborellales</taxon>
        <taxon>Amborellaceae</taxon>
        <taxon>Amborella</taxon>
    </lineage>
</organism>
<evidence type="ECO:0000256" key="1">
    <source>
        <dbReference type="SAM" id="MobiDB-lite"/>
    </source>
</evidence>
<dbReference type="AlphaFoldDB" id="W1NQD2"/>
<dbReference type="PANTHER" id="PTHR33673:SF3">
    <property type="entry name" value="SUPPRESSOR SRP40-LIKE PROTEIN"/>
    <property type="match status" value="1"/>
</dbReference>
<feature type="compositionally biased region" description="Low complexity" evidence="1">
    <location>
        <begin position="254"/>
        <end position="267"/>
    </location>
</feature>
<gene>
    <name evidence="2" type="ORF">AMTR_s00074p00195220</name>
</gene>
<sequence length="300" mass="32862">MDAVHNHGSKNHAKTFLEAENIEEDDEWVLLSQGKISSNEEDRFAESSDSSSSDSSSDDLELGFRGEPKMGQKVILEPSPAIPEPDCMADGHGYERPMLLRSVHSDSVQAPGVSLLPPRPSDTQGFSSVSKTKSQTPMEWSVASNESLFSFHVGNSSFSRDHVFLFGKSGELTNFSNRPPLGSRPIPFVVGSDAREVEDEHDLVIEVSTDDKEDAQILLEVSTDDKEDARILLEVETTSPDEPVGPSWKPAPASVPNSSSISHHSNDSGTSIRSFAFPMRSLSLSVAHRHQFILLFNIDQ</sequence>
<dbReference type="Proteomes" id="UP000017836">
    <property type="component" value="Unassembled WGS sequence"/>
</dbReference>
<dbReference type="eggNOG" id="ENOG502S0N9">
    <property type="taxonomic scope" value="Eukaryota"/>
</dbReference>
<feature type="region of interest" description="Disordered" evidence="1">
    <location>
        <begin position="235"/>
        <end position="267"/>
    </location>
</feature>
<keyword evidence="3" id="KW-1185">Reference proteome</keyword>
<name>W1NQD2_AMBTC</name>
<dbReference type="PANTHER" id="PTHR33673">
    <property type="entry name" value="SUPPRESSOR SRP40-LIKE PROTEIN"/>
    <property type="match status" value="1"/>
</dbReference>
<proteinExistence type="predicted"/>
<feature type="region of interest" description="Disordered" evidence="1">
    <location>
        <begin position="32"/>
        <end position="73"/>
    </location>
</feature>
<protein>
    <submittedName>
        <fullName evidence="2">Uncharacterized protein</fullName>
    </submittedName>
</protein>